<dbReference type="InterPro" id="IPR008421">
    <property type="entry name" value="Borrelia_lipoprotein_PFam54/60"/>
</dbReference>
<dbReference type="EMBL" id="CP014350">
    <property type="protein sequence ID" value="ANA43667.1"/>
    <property type="molecule type" value="Genomic_DNA"/>
</dbReference>
<organism evidence="2 3">
    <name type="scientific">Borrelia hermsii HS1</name>
    <dbReference type="NCBI Taxonomy" id="1867252"/>
    <lineage>
        <taxon>Bacteria</taxon>
        <taxon>Pseudomonadati</taxon>
        <taxon>Spirochaetota</taxon>
        <taxon>Spirochaetia</taxon>
        <taxon>Spirochaetales</taxon>
        <taxon>Borreliaceae</taxon>
        <taxon>Borrelia</taxon>
    </lineage>
</organism>
<reference evidence="2 3" key="2">
    <citation type="journal article" date="2016" name="Genome Announc.">
        <title>Chromosome and Plasmids of the Tick-Borne Relapsing Fever Agent Borrelia hermsii.</title>
        <authorList>
            <person name="Barbour A.G."/>
        </authorList>
    </citation>
    <scope>NUCLEOTIDE SEQUENCE [LARGE SCALE GENOMIC DNA]</scope>
    <source>
        <strain evidence="2 3">HS1</strain>
    </source>
</reference>
<evidence type="ECO:0000313" key="2">
    <source>
        <dbReference type="EMBL" id="ANA43667.1"/>
    </source>
</evidence>
<name>A0ABM6AQR4_BORHE</name>
<dbReference type="GeneID" id="71843707"/>
<keyword evidence="2" id="KW-0614">Plasmid</keyword>
<proteinExistence type="predicted"/>
<keyword evidence="1" id="KW-0175">Coiled coil</keyword>
<protein>
    <submittedName>
        <fullName evidence="2">Lipoprotein</fullName>
    </submittedName>
</protein>
<keyword evidence="2" id="KW-0449">Lipoprotein</keyword>
<sequence>MKTNISIITLITIIIITTLTCKANLDKAVEIEKILKEAEIETVVATRKATKAATKAAEKAKTARTATDKALEAIVVSSAEAIKEAEKAIKEAEKQKEVAQNEKERTEKEKLIIENKTKQFEAQIEKTRKQDLTQIKLMQAKLELGHKIQDTARLLMKYDNDYWIEPPDQFGLHDSTSNNKAFDVLKQGPNPYYHSDNKETRKKIYLVFEYQDTYIKSLGEILNKIAKDSYLPPDQEKQKTSAHDQANNLLQEIINNIHEHFDRYFSDAFRIPSNQQNKIDSLELSGLQELLKKFEALQKIRHTCKMYATKIYNDFQNDKNKIRTGGIKKIEEYITNNAYRNKFKEAIEQIKTLITQINNIIYKT</sequence>
<evidence type="ECO:0000313" key="3">
    <source>
        <dbReference type="Proteomes" id="UP000078430"/>
    </source>
</evidence>
<evidence type="ECO:0000256" key="1">
    <source>
        <dbReference type="SAM" id="Coils"/>
    </source>
</evidence>
<gene>
    <name evidence="2" type="ORF">AXX13_A0115</name>
</gene>
<dbReference type="Proteomes" id="UP000078430">
    <property type="component" value="Plasmid megaplasmid"/>
</dbReference>
<reference evidence="2 3" key="1">
    <citation type="journal article" date="2013" name="J. Bacteriol.">
        <title>Large linear plasmids of Borrelia species that cause relapsing fever.</title>
        <authorList>
            <person name="Miller S.C."/>
            <person name="Porcella S.F."/>
            <person name="Raffel S.J."/>
            <person name="Schwan T.G."/>
            <person name="Barbour A.G."/>
        </authorList>
    </citation>
    <scope>NUCLEOTIDE SEQUENCE [LARGE SCALE GENOMIC DNA]</scope>
    <source>
        <strain evidence="2 3">HS1</strain>
    </source>
</reference>
<geneLocation type="plasmid" evidence="2 3">
    <name>megaplasmid</name>
</geneLocation>
<dbReference type="Gene3D" id="1.10.3160.10">
    <property type="entry name" value="Bbcrasp-1"/>
    <property type="match status" value="1"/>
</dbReference>
<accession>A0ABM6AQR4</accession>
<keyword evidence="3" id="KW-1185">Reference proteome</keyword>
<feature type="coiled-coil region" evidence="1">
    <location>
        <begin position="75"/>
        <end position="123"/>
    </location>
</feature>
<dbReference type="RefSeq" id="WP_020732362.1">
    <property type="nucleotide sequence ID" value="NZ_CP014350.1"/>
</dbReference>
<dbReference type="Pfam" id="PF05714">
    <property type="entry name" value="PFam54_60"/>
    <property type="match status" value="1"/>
</dbReference>